<evidence type="ECO:0000256" key="3">
    <source>
        <dbReference type="ARBA" id="ARBA00022777"/>
    </source>
</evidence>
<dbReference type="OMA" id="RWERSET"/>
<dbReference type="STRING" id="905079.L1IEB0"/>
<dbReference type="EMBL" id="JH993117">
    <property type="protein sequence ID" value="EKX34165.1"/>
    <property type="molecule type" value="Genomic_DNA"/>
</dbReference>
<dbReference type="PROSITE" id="PS50011">
    <property type="entry name" value="PROTEIN_KINASE_DOM"/>
    <property type="match status" value="1"/>
</dbReference>
<keyword evidence="1" id="KW-0808">Transferase</keyword>
<evidence type="ECO:0000256" key="2">
    <source>
        <dbReference type="ARBA" id="ARBA00022741"/>
    </source>
</evidence>
<dbReference type="SMART" id="SM00220">
    <property type="entry name" value="S_TKc"/>
    <property type="match status" value="1"/>
</dbReference>
<proteinExistence type="predicted"/>
<dbReference type="AlphaFoldDB" id="L1IEB0"/>
<dbReference type="InterPro" id="IPR000719">
    <property type="entry name" value="Prot_kinase_dom"/>
</dbReference>
<dbReference type="Gene3D" id="1.10.510.10">
    <property type="entry name" value="Transferase(Phosphotransferase) domain 1"/>
    <property type="match status" value="1"/>
</dbReference>
<dbReference type="PaxDb" id="55529-EKX34165"/>
<dbReference type="Pfam" id="PF00069">
    <property type="entry name" value="Pkinase"/>
    <property type="match status" value="1"/>
</dbReference>
<dbReference type="OrthoDB" id="1680571at2759"/>
<keyword evidence="2" id="KW-0547">Nucleotide-binding</keyword>
<dbReference type="HOGENOM" id="CLU_1743994_0_0_1"/>
<gene>
    <name evidence="6" type="ORF">GUITHDRAFT_80763</name>
</gene>
<evidence type="ECO:0000313" key="6">
    <source>
        <dbReference type="EMBL" id="EKX34165.1"/>
    </source>
</evidence>
<dbReference type="PANTHER" id="PTHR43289:SF6">
    <property type="entry name" value="SERINE_THREONINE-PROTEIN KINASE NEKL-3"/>
    <property type="match status" value="1"/>
</dbReference>
<reference evidence="7" key="3">
    <citation type="submission" date="2016-03" db="UniProtKB">
        <authorList>
            <consortium name="EnsemblProtists"/>
        </authorList>
    </citation>
    <scope>IDENTIFICATION</scope>
</reference>
<dbReference type="SUPFAM" id="SSF56112">
    <property type="entry name" value="Protein kinase-like (PK-like)"/>
    <property type="match status" value="1"/>
</dbReference>
<dbReference type="Proteomes" id="UP000011087">
    <property type="component" value="Unassembled WGS sequence"/>
</dbReference>
<sequence length="150" mass="16921">MPRSGWEIREYKTRYKVLKKLKGGAMAVVYLAQDCTCGAFYREVILKVLLGGATCEQRQRFIREVLLVSKVKHPNVVDYFDAAEQVDGTLFIAMEVIHGSDLQQLIDKHKQLEHDFTVLTAIGVLQALQACHAQGIVHRDLKPANIMIAK</sequence>
<accession>L1IEB0</accession>
<feature type="domain" description="Protein kinase" evidence="5">
    <location>
        <begin position="15"/>
        <end position="150"/>
    </location>
</feature>
<organism evidence="6">
    <name type="scientific">Guillardia theta (strain CCMP2712)</name>
    <name type="common">Cryptophyte</name>
    <dbReference type="NCBI Taxonomy" id="905079"/>
    <lineage>
        <taxon>Eukaryota</taxon>
        <taxon>Cryptophyceae</taxon>
        <taxon>Pyrenomonadales</taxon>
        <taxon>Geminigeraceae</taxon>
        <taxon>Guillardia</taxon>
    </lineage>
</organism>
<dbReference type="GO" id="GO:0005524">
    <property type="term" value="F:ATP binding"/>
    <property type="evidence" value="ECO:0007669"/>
    <property type="project" value="UniProtKB-KW"/>
</dbReference>
<dbReference type="GO" id="GO:0004674">
    <property type="term" value="F:protein serine/threonine kinase activity"/>
    <property type="evidence" value="ECO:0007669"/>
    <property type="project" value="TreeGrafter"/>
</dbReference>
<reference evidence="8" key="2">
    <citation type="submission" date="2012-11" db="EMBL/GenBank/DDBJ databases">
        <authorList>
            <person name="Kuo A."/>
            <person name="Curtis B.A."/>
            <person name="Tanifuji G."/>
            <person name="Burki F."/>
            <person name="Gruber A."/>
            <person name="Irimia M."/>
            <person name="Maruyama S."/>
            <person name="Arias M.C."/>
            <person name="Ball S.G."/>
            <person name="Gile G.H."/>
            <person name="Hirakawa Y."/>
            <person name="Hopkins J.F."/>
            <person name="Rensing S.A."/>
            <person name="Schmutz J."/>
            <person name="Symeonidi A."/>
            <person name="Elias M."/>
            <person name="Eveleigh R.J."/>
            <person name="Herman E.K."/>
            <person name="Klute M.J."/>
            <person name="Nakayama T."/>
            <person name="Obornik M."/>
            <person name="Reyes-Prieto A."/>
            <person name="Armbrust E.V."/>
            <person name="Aves S.J."/>
            <person name="Beiko R.G."/>
            <person name="Coutinho P."/>
            <person name="Dacks J.B."/>
            <person name="Durnford D.G."/>
            <person name="Fast N.M."/>
            <person name="Green B.R."/>
            <person name="Grisdale C."/>
            <person name="Hempe F."/>
            <person name="Henrissat B."/>
            <person name="Hoppner M.P."/>
            <person name="Ishida K.-I."/>
            <person name="Kim E."/>
            <person name="Koreny L."/>
            <person name="Kroth P.G."/>
            <person name="Liu Y."/>
            <person name="Malik S.-B."/>
            <person name="Maier U.G."/>
            <person name="McRose D."/>
            <person name="Mock T."/>
            <person name="Neilson J.A."/>
            <person name="Onodera N.T."/>
            <person name="Poole A.M."/>
            <person name="Pritham E.J."/>
            <person name="Richards T.A."/>
            <person name="Rocap G."/>
            <person name="Roy S.W."/>
            <person name="Sarai C."/>
            <person name="Schaack S."/>
            <person name="Shirato S."/>
            <person name="Slamovits C.H."/>
            <person name="Spencer D.F."/>
            <person name="Suzuki S."/>
            <person name="Worden A.Z."/>
            <person name="Zauner S."/>
            <person name="Barry K."/>
            <person name="Bell C."/>
            <person name="Bharti A.K."/>
            <person name="Crow J.A."/>
            <person name="Grimwood J."/>
            <person name="Kramer R."/>
            <person name="Lindquist E."/>
            <person name="Lucas S."/>
            <person name="Salamov A."/>
            <person name="McFadden G.I."/>
            <person name="Lane C.E."/>
            <person name="Keeling P.J."/>
            <person name="Gray M.W."/>
            <person name="Grigoriev I.V."/>
            <person name="Archibald J.M."/>
        </authorList>
    </citation>
    <scope>NUCLEOTIDE SEQUENCE</scope>
    <source>
        <strain evidence="8">CCMP2712</strain>
    </source>
</reference>
<dbReference type="RefSeq" id="XP_005821145.1">
    <property type="nucleotide sequence ID" value="XM_005821088.1"/>
</dbReference>
<reference evidence="6 8" key="1">
    <citation type="journal article" date="2012" name="Nature">
        <title>Algal genomes reveal evolutionary mosaicism and the fate of nucleomorphs.</title>
        <authorList>
            <consortium name="DOE Joint Genome Institute"/>
            <person name="Curtis B.A."/>
            <person name="Tanifuji G."/>
            <person name="Burki F."/>
            <person name="Gruber A."/>
            <person name="Irimia M."/>
            <person name="Maruyama S."/>
            <person name="Arias M.C."/>
            <person name="Ball S.G."/>
            <person name="Gile G.H."/>
            <person name="Hirakawa Y."/>
            <person name="Hopkins J.F."/>
            <person name="Kuo A."/>
            <person name="Rensing S.A."/>
            <person name="Schmutz J."/>
            <person name="Symeonidi A."/>
            <person name="Elias M."/>
            <person name="Eveleigh R.J."/>
            <person name="Herman E.K."/>
            <person name="Klute M.J."/>
            <person name="Nakayama T."/>
            <person name="Obornik M."/>
            <person name="Reyes-Prieto A."/>
            <person name="Armbrust E.V."/>
            <person name="Aves S.J."/>
            <person name="Beiko R.G."/>
            <person name="Coutinho P."/>
            <person name="Dacks J.B."/>
            <person name="Durnford D.G."/>
            <person name="Fast N.M."/>
            <person name="Green B.R."/>
            <person name="Grisdale C.J."/>
            <person name="Hempel F."/>
            <person name="Henrissat B."/>
            <person name="Hoppner M.P."/>
            <person name="Ishida K."/>
            <person name="Kim E."/>
            <person name="Koreny L."/>
            <person name="Kroth P.G."/>
            <person name="Liu Y."/>
            <person name="Malik S.B."/>
            <person name="Maier U.G."/>
            <person name="McRose D."/>
            <person name="Mock T."/>
            <person name="Neilson J.A."/>
            <person name="Onodera N.T."/>
            <person name="Poole A.M."/>
            <person name="Pritham E.J."/>
            <person name="Richards T.A."/>
            <person name="Rocap G."/>
            <person name="Roy S.W."/>
            <person name="Sarai C."/>
            <person name="Schaack S."/>
            <person name="Shirato S."/>
            <person name="Slamovits C.H."/>
            <person name="Spencer D.F."/>
            <person name="Suzuki S."/>
            <person name="Worden A.Z."/>
            <person name="Zauner S."/>
            <person name="Barry K."/>
            <person name="Bell C."/>
            <person name="Bharti A.K."/>
            <person name="Crow J.A."/>
            <person name="Grimwood J."/>
            <person name="Kramer R."/>
            <person name="Lindquist E."/>
            <person name="Lucas S."/>
            <person name="Salamov A."/>
            <person name="McFadden G.I."/>
            <person name="Lane C.E."/>
            <person name="Keeling P.J."/>
            <person name="Gray M.W."/>
            <person name="Grigoriev I.V."/>
            <person name="Archibald J.M."/>
        </authorList>
    </citation>
    <scope>NUCLEOTIDE SEQUENCE</scope>
    <source>
        <strain evidence="6 8">CCMP2712</strain>
    </source>
</reference>
<protein>
    <recommendedName>
        <fullName evidence="5">Protein kinase domain-containing protein</fullName>
    </recommendedName>
</protein>
<dbReference type="KEGG" id="gtt:GUITHDRAFT_80763"/>
<evidence type="ECO:0000256" key="4">
    <source>
        <dbReference type="ARBA" id="ARBA00022840"/>
    </source>
</evidence>
<dbReference type="InterPro" id="IPR011009">
    <property type="entry name" value="Kinase-like_dom_sf"/>
</dbReference>
<dbReference type="PROSITE" id="PS00108">
    <property type="entry name" value="PROTEIN_KINASE_ST"/>
    <property type="match status" value="1"/>
</dbReference>
<dbReference type="GeneID" id="17290903"/>
<evidence type="ECO:0000313" key="8">
    <source>
        <dbReference type="Proteomes" id="UP000011087"/>
    </source>
</evidence>
<dbReference type="InterPro" id="IPR008271">
    <property type="entry name" value="Ser/Thr_kinase_AS"/>
</dbReference>
<keyword evidence="8" id="KW-1185">Reference proteome</keyword>
<keyword evidence="3" id="KW-0418">Kinase</keyword>
<name>L1IEB0_GUITC</name>
<evidence type="ECO:0000256" key="1">
    <source>
        <dbReference type="ARBA" id="ARBA00022679"/>
    </source>
</evidence>
<dbReference type="PANTHER" id="PTHR43289">
    <property type="entry name" value="MITOGEN-ACTIVATED PROTEIN KINASE KINASE KINASE 20-RELATED"/>
    <property type="match status" value="1"/>
</dbReference>
<evidence type="ECO:0000259" key="5">
    <source>
        <dbReference type="PROSITE" id="PS50011"/>
    </source>
</evidence>
<evidence type="ECO:0000313" key="7">
    <source>
        <dbReference type="EnsemblProtists" id="EKX34165"/>
    </source>
</evidence>
<keyword evidence="4" id="KW-0067">ATP-binding</keyword>
<dbReference type="EnsemblProtists" id="EKX34165">
    <property type="protein sequence ID" value="EKX34165"/>
    <property type="gene ID" value="GUITHDRAFT_80763"/>
</dbReference>
<dbReference type="eggNOG" id="KOG0586">
    <property type="taxonomic scope" value="Eukaryota"/>
</dbReference>